<dbReference type="EMBL" id="FWWY01000002">
    <property type="protein sequence ID" value="SMC08119.1"/>
    <property type="molecule type" value="Genomic_DNA"/>
</dbReference>
<protein>
    <submittedName>
        <fullName evidence="2">Uncharacterized protein</fullName>
    </submittedName>
</protein>
<accession>A0A1W1WPI8</accession>
<evidence type="ECO:0000313" key="2">
    <source>
        <dbReference type="EMBL" id="SMC08119.1"/>
    </source>
</evidence>
<dbReference type="RefSeq" id="WP_242940724.1">
    <property type="nucleotide sequence ID" value="NZ_FWWY01000002.1"/>
</dbReference>
<reference evidence="3" key="1">
    <citation type="submission" date="2017-04" db="EMBL/GenBank/DDBJ databases">
        <authorList>
            <person name="Varghese N."/>
            <person name="Submissions S."/>
        </authorList>
    </citation>
    <scope>NUCLEOTIDE SEQUENCE [LARGE SCALE GENOMIC DNA]</scope>
    <source>
        <strain evidence="3">DSM 9293</strain>
    </source>
</reference>
<feature type="compositionally biased region" description="Basic and acidic residues" evidence="1">
    <location>
        <begin position="93"/>
        <end position="108"/>
    </location>
</feature>
<dbReference type="AlphaFoldDB" id="A0A1W1WPI8"/>
<gene>
    <name evidence="2" type="ORF">SAMN00768000_3664</name>
</gene>
<feature type="region of interest" description="Disordered" evidence="1">
    <location>
        <begin position="49"/>
        <end position="116"/>
    </location>
</feature>
<keyword evidence="3" id="KW-1185">Reference proteome</keyword>
<name>A0A1W1WPI8_SULTA</name>
<organism evidence="2 3">
    <name type="scientific">Sulfobacillus thermosulfidooxidans (strain DSM 9293 / VKM B-1269 / AT-1)</name>
    <dbReference type="NCBI Taxonomy" id="929705"/>
    <lineage>
        <taxon>Bacteria</taxon>
        <taxon>Bacillati</taxon>
        <taxon>Bacillota</taxon>
        <taxon>Clostridia</taxon>
        <taxon>Eubacteriales</taxon>
        <taxon>Clostridiales Family XVII. Incertae Sedis</taxon>
        <taxon>Sulfobacillus</taxon>
    </lineage>
</organism>
<dbReference type="Proteomes" id="UP000192660">
    <property type="component" value="Unassembled WGS sequence"/>
</dbReference>
<evidence type="ECO:0000256" key="1">
    <source>
        <dbReference type="SAM" id="MobiDB-lite"/>
    </source>
</evidence>
<proteinExistence type="predicted"/>
<sequence length="130" mass="14053">MQTYAVDVRRNNAQHVVATTRDFSLTLGARRGDATAGCNPVEMLLSAHHGHGHSADRGAPRSAAPIGLGDLSIDGPDRRGRGPADALGGDGETEQHRLSNHGTRDPGIRHRGADRRSRAHLRRLSLWLIF</sequence>
<evidence type="ECO:0000313" key="3">
    <source>
        <dbReference type="Proteomes" id="UP000192660"/>
    </source>
</evidence>